<reference evidence="1 2" key="1">
    <citation type="submission" date="2023-08" db="EMBL/GenBank/DDBJ databases">
        <authorList>
            <person name="Girao M."/>
            <person name="Carvalho M.F."/>
        </authorList>
    </citation>
    <scope>NUCLEOTIDE SEQUENCE [LARGE SCALE GENOMIC DNA]</scope>
    <source>
        <strain evidence="1 2">CT-R113</strain>
    </source>
</reference>
<dbReference type="InterPro" id="IPR050155">
    <property type="entry name" value="HAD-like_hydrolase_sf"/>
</dbReference>
<dbReference type="InterPro" id="IPR023198">
    <property type="entry name" value="PGP-like_dom2"/>
</dbReference>
<evidence type="ECO:0000313" key="2">
    <source>
        <dbReference type="Proteomes" id="UP001356095"/>
    </source>
</evidence>
<keyword evidence="2" id="KW-1185">Reference proteome</keyword>
<dbReference type="SUPFAM" id="SSF56784">
    <property type="entry name" value="HAD-like"/>
    <property type="match status" value="1"/>
</dbReference>
<dbReference type="Proteomes" id="UP001356095">
    <property type="component" value="Unassembled WGS sequence"/>
</dbReference>
<dbReference type="InterPro" id="IPR036412">
    <property type="entry name" value="HAD-like_sf"/>
</dbReference>
<comment type="caution">
    <text evidence="1">The sequence shown here is derived from an EMBL/GenBank/DDBJ whole genome shotgun (WGS) entry which is preliminary data.</text>
</comment>
<dbReference type="InterPro" id="IPR023214">
    <property type="entry name" value="HAD_sf"/>
</dbReference>
<proteinExistence type="predicted"/>
<dbReference type="RefSeq" id="WP_330093720.1">
    <property type="nucleotide sequence ID" value="NZ_JAUZMY010000024.1"/>
</dbReference>
<sequence>MRLLVLWDIDHTLVSTTLFDRRAYLAVAAEVLGTSDPVLPPSGAGRTEPHTMAETMRLNGAAPEDSLVRRALERFEELVTGDPDGLRAQGRVLPGAREAMSAVAALPGIRTGVATGNLRSVARAKLTAFGLDRHVDWACGGYGDHARTKAEVVGLARHAAGLRDGRAFSPQETLLVGDAPADAAVAAAGHARVLAVATGRTGTGALTRAGADAVLPDLCDTRAFVATVLSTVRSGAPGRTKGTAPPGEAPA</sequence>
<dbReference type="PANTHER" id="PTHR43434:SF1">
    <property type="entry name" value="PHOSPHOGLYCOLATE PHOSPHATASE"/>
    <property type="match status" value="1"/>
</dbReference>
<dbReference type="SFLD" id="SFLDG01129">
    <property type="entry name" value="C1.5:_HAD__Beta-PGM__Phosphata"/>
    <property type="match status" value="1"/>
</dbReference>
<dbReference type="EMBL" id="JAUZMY010000024">
    <property type="protein sequence ID" value="MEE2039959.1"/>
    <property type="molecule type" value="Genomic_DNA"/>
</dbReference>
<dbReference type="Pfam" id="PF00702">
    <property type="entry name" value="Hydrolase"/>
    <property type="match status" value="1"/>
</dbReference>
<name>A0ABU7KDH4_9ACTN</name>
<accession>A0ABU7KDH4</accession>
<dbReference type="SFLD" id="SFLDS00003">
    <property type="entry name" value="Haloacid_Dehalogenase"/>
    <property type="match status" value="1"/>
</dbReference>
<dbReference type="Gene3D" id="1.10.150.240">
    <property type="entry name" value="Putative phosphatase, domain 2"/>
    <property type="match status" value="1"/>
</dbReference>
<evidence type="ECO:0000313" key="1">
    <source>
        <dbReference type="EMBL" id="MEE2039959.1"/>
    </source>
</evidence>
<dbReference type="PANTHER" id="PTHR43434">
    <property type="entry name" value="PHOSPHOGLYCOLATE PHOSPHATASE"/>
    <property type="match status" value="1"/>
</dbReference>
<protein>
    <submittedName>
        <fullName evidence="1">Haloacid dehalogenase-like hydrolase</fullName>
    </submittedName>
</protein>
<organism evidence="1 2">
    <name type="scientific">Nocardiopsis codii</name>
    <dbReference type="NCBI Taxonomy" id="3065942"/>
    <lineage>
        <taxon>Bacteria</taxon>
        <taxon>Bacillati</taxon>
        <taxon>Actinomycetota</taxon>
        <taxon>Actinomycetes</taxon>
        <taxon>Streptosporangiales</taxon>
        <taxon>Nocardiopsidaceae</taxon>
        <taxon>Nocardiopsis</taxon>
    </lineage>
</organism>
<gene>
    <name evidence="1" type="ORF">Q8791_22340</name>
</gene>
<dbReference type="Gene3D" id="3.40.50.1000">
    <property type="entry name" value="HAD superfamily/HAD-like"/>
    <property type="match status" value="1"/>
</dbReference>